<proteinExistence type="predicted"/>
<dbReference type="EMBL" id="CP079105">
    <property type="protein sequence ID" value="QXQ15372.1"/>
    <property type="molecule type" value="Genomic_DNA"/>
</dbReference>
<keyword evidence="4" id="KW-1185">Reference proteome</keyword>
<dbReference type="PANTHER" id="PTHR33371:SF4">
    <property type="entry name" value="INTERMEMBRANE PHOSPHOLIPID TRANSPORT SYSTEM BINDING PROTEIN MLAD"/>
    <property type="match status" value="1"/>
</dbReference>
<reference evidence="3" key="1">
    <citation type="submission" date="2021-07" db="EMBL/GenBank/DDBJ databases">
        <title>Candidatus Kaistella beijingensis sp. nov. isolated from a municipal wastewater treatment plant is involved in sludge foaming.</title>
        <authorList>
            <person name="Song Y."/>
            <person name="Liu S.-J."/>
        </authorList>
    </citation>
    <scope>NUCLEOTIDE SEQUENCE</scope>
    <source>
        <strain evidence="3">DSM 43998</strain>
    </source>
</reference>
<gene>
    <name evidence="3" type="ORF">KV203_08710</name>
</gene>
<organism evidence="3 4">
    <name type="scientific">Skermania pinensis</name>
    <dbReference type="NCBI Taxonomy" id="39122"/>
    <lineage>
        <taxon>Bacteria</taxon>
        <taxon>Bacillati</taxon>
        <taxon>Actinomycetota</taxon>
        <taxon>Actinomycetes</taxon>
        <taxon>Mycobacteriales</taxon>
        <taxon>Gordoniaceae</taxon>
        <taxon>Skermania</taxon>
    </lineage>
</organism>
<evidence type="ECO:0000313" key="3">
    <source>
        <dbReference type="EMBL" id="QXQ15372.1"/>
    </source>
</evidence>
<evidence type="ECO:0000256" key="1">
    <source>
        <dbReference type="SAM" id="SignalP"/>
    </source>
</evidence>
<protein>
    <submittedName>
        <fullName evidence="3">MCE family protein</fullName>
    </submittedName>
</protein>
<dbReference type="Pfam" id="PF02470">
    <property type="entry name" value="MlaD"/>
    <property type="match status" value="1"/>
</dbReference>
<dbReference type="Proteomes" id="UP000887023">
    <property type="component" value="Chromosome"/>
</dbReference>
<dbReference type="InterPro" id="IPR052336">
    <property type="entry name" value="MlaD_Phospholipid_Transporter"/>
</dbReference>
<sequence length="370" mass="38457">MTIRGSRIGRTLVQLVVVSAVGATSACAGAGSDHAMSVVAEFDNAAGLYVGNTVAVLGMPVGTVTAVEPRGTNVEVTMEIDRDIRIPADAKAVTLSTSVLTDRHVEFTPAYTDGPEMADGTRLGLDRTRTPVDFDRLLGAGERLSGSLQGATPGDGPVARLLGASAAIAGNSGPELRQTLDQLSTALRLGDDRGLATQDTLNQLMDQVATLLRAAAANDQTIRQFGGATGQLGQMAADLNIGTGDTGAKAVAVLRDADALLTDNADLLAATLGDGTTVTKALVDYRDQLAEFLDVTPMLLDNAWKAVDFDTGGIRVRSLLEKVAVEGQALKEVCNILGLRQLGCATGTLQDFGPDWGITSILEGMTRLPR</sequence>
<dbReference type="InterPro" id="IPR003399">
    <property type="entry name" value="Mce/MlaD"/>
</dbReference>
<evidence type="ECO:0000259" key="2">
    <source>
        <dbReference type="Pfam" id="PF02470"/>
    </source>
</evidence>
<accession>A0ABX8SDY3</accession>
<feature type="chain" id="PRO_5045973621" evidence="1">
    <location>
        <begin position="31"/>
        <end position="370"/>
    </location>
</feature>
<dbReference type="InterPro" id="IPR005693">
    <property type="entry name" value="Mce"/>
</dbReference>
<name>A0ABX8SDY3_9ACTN</name>
<evidence type="ECO:0000313" key="4">
    <source>
        <dbReference type="Proteomes" id="UP000887023"/>
    </source>
</evidence>
<feature type="signal peptide" evidence="1">
    <location>
        <begin position="1"/>
        <end position="30"/>
    </location>
</feature>
<dbReference type="PROSITE" id="PS51257">
    <property type="entry name" value="PROKAR_LIPOPROTEIN"/>
    <property type="match status" value="1"/>
</dbReference>
<dbReference type="RefSeq" id="WP_066468006.1">
    <property type="nucleotide sequence ID" value="NZ_CBCRUZ010000001.1"/>
</dbReference>
<dbReference type="NCBIfam" id="TIGR00996">
    <property type="entry name" value="Mtu_fam_mce"/>
    <property type="match status" value="1"/>
</dbReference>
<dbReference type="PANTHER" id="PTHR33371">
    <property type="entry name" value="INTERMEMBRANE PHOSPHOLIPID TRANSPORT SYSTEM BINDING PROTEIN MLAD-RELATED"/>
    <property type="match status" value="1"/>
</dbReference>
<feature type="domain" description="Mce/MlaD" evidence="2">
    <location>
        <begin position="37"/>
        <end position="109"/>
    </location>
</feature>
<keyword evidence="1" id="KW-0732">Signal</keyword>